<protein>
    <recommendedName>
        <fullName evidence="4">Flagellar hook-length control protein-like C-terminal domain-containing protein</fullName>
    </recommendedName>
</protein>
<sequence>MNVAKVLFTGELTNKKLKTKKDKSGLFTDLFDTLYKEIVKRDKSLKGKTSTSLFTDLKFETSSILPDKAINQTKPKSVSATPDRTVRTEKSLRQTDSNTTFIFNKSSFDKTQSNLIPWSLSSKKGHSQNFPIKSAKSNKMTSLLHLNVEFPAISWSNPYPTDITFLSGQHLKKGFLPKAPLDSFLQTKKQQKTKKTDISPDNVQSLSKKSLTHTGEIIKSEISKIFKKTNHHKFSDEGSSTKNTVNLSVAQTPLQGSFKPVHSAQLKENKLILKNNPANSLPENIKDTHISKHLQKEILLKEKAAQTDIPEKNHSFDGKDKRTDSLDKAVNNVDIQKEQIKQTDISKHVLNLNKNFSVNRIIEEGQLKNSLHQKKVVDISEHKNSPVSVIQKNEIPLKGEPVLETERKVKKTLHKREKILKKFTESPKTDFFYSKTRSEERENNLDVDTDMDKRPLTGNIHLFNLQTEKKQNSRILLDSHKAVEIPVKDDSYQSWGDGNTEGSSQYSTPEQQFDTADIKQTNKTVDFSVKIGDIGFKARYNGYKLNLIIMTDHQHAQMINSIKSEIVHIIEESGIQSYILRIKSKEKSYKISSGSDTPHKTVRSREINVRV</sequence>
<evidence type="ECO:0008006" key="4">
    <source>
        <dbReference type="Google" id="ProtNLM"/>
    </source>
</evidence>
<comment type="caution">
    <text evidence="2">The sequence shown here is derived from an EMBL/GenBank/DDBJ whole genome shotgun (WGS) entry which is preliminary data.</text>
</comment>
<dbReference type="Proteomes" id="UP000772812">
    <property type="component" value="Unassembled WGS sequence"/>
</dbReference>
<feature type="region of interest" description="Disordered" evidence="1">
    <location>
        <begin position="590"/>
        <end position="611"/>
    </location>
</feature>
<proteinExistence type="predicted"/>
<evidence type="ECO:0000256" key="1">
    <source>
        <dbReference type="SAM" id="MobiDB-lite"/>
    </source>
</evidence>
<reference evidence="2 3" key="1">
    <citation type="journal article" date="2021" name="Syst. Appl. Microbiol.">
        <title>Persephonella atlantica sp. nov.: How to adapt to physico-chemical gradients in high temperature hydrothermal habitats.</title>
        <authorList>
            <person name="Francois D.X."/>
            <person name="Godfroy A."/>
            <person name="Mathien C."/>
            <person name="Aube J."/>
            <person name="Cathalot C."/>
            <person name="Lesongeur F."/>
            <person name="L'Haridon S."/>
            <person name="Philippon X."/>
            <person name="Roussel E.G."/>
        </authorList>
    </citation>
    <scope>NUCLEOTIDE SEQUENCE [LARGE SCALE GENOMIC DNA]</scope>
    <source>
        <strain evidence="2 3">MO1340</strain>
    </source>
</reference>
<keyword evidence="3" id="KW-1185">Reference proteome</keyword>
<dbReference type="EMBL" id="JAACYA010000002">
    <property type="protein sequence ID" value="MBK3332475.1"/>
    <property type="molecule type" value="Genomic_DNA"/>
</dbReference>
<organism evidence="2 3">
    <name type="scientific">Persephonella atlantica</name>
    <dbReference type="NCBI Taxonomy" id="2699429"/>
    <lineage>
        <taxon>Bacteria</taxon>
        <taxon>Pseudomonadati</taxon>
        <taxon>Aquificota</taxon>
        <taxon>Aquificia</taxon>
        <taxon>Aquificales</taxon>
        <taxon>Hydrogenothermaceae</taxon>
        <taxon>Persephonella</taxon>
    </lineage>
</organism>
<dbReference type="RefSeq" id="WP_200673900.1">
    <property type="nucleotide sequence ID" value="NZ_JAACYA010000002.1"/>
</dbReference>
<feature type="compositionally biased region" description="Polar residues" evidence="1">
    <location>
        <begin position="492"/>
        <end position="512"/>
    </location>
</feature>
<evidence type="ECO:0000313" key="2">
    <source>
        <dbReference type="EMBL" id="MBK3332475.1"/>
    </source>
</evidence>
<accession>A0ABS1GHZ8</accession>
<evidence type="ECO:0000313" key="3">
    <source>
        <dbReference type="Proteomes" id="UP000772812"/>
    </source>
</evidence>
<gene>
    <name evidence="2" type="ORF">GWK41_05290</name>
</gene>
<feature type="region of interest" description="Disordered" evidence="1">
    <location>
        <begin position="490"/>
        <end position="512"/>
    </location>
</feature>
<name>A0ABS1GHZ8_9AQUI</name>
<feature type="compositionally biased region" description="Basic and acidic residues" evidence="1">
    <location>
        <begin position="597"/>
        <end position="611"/>
    </location>
</feature>